<evidence type="ECO:0000256" key="1">
    <source>
        <dbReference type="SAM" id="Phobius"/>
    </source>
</evidence>
<feature type="transmembrane region" description="Helical" evidence="1">
    <location>
        <begin position="12"/>
        <end position="33"/>
    </location>
</feature>
<comment type="caution">
    <text evidence="2">The sequence shown here is derived from an EMBL/GenBank/DDBJ whole genome shotgun (WGS) entry which is preliminary data.</text>
</comment>
<gene>
    <name evidence="2" type="ORF">ACFQE5_00020</name>
</gene>
<dbReference type="Proteomes" id="UP001596302">
    <property type="component" value="Unassembled WGS sequence"/>
</dbReference>
<feature type="transmembrane region" description="Helical" evidence="1">
    <location>
        <begin position="136"/>
        <end position="157"/>
    </location>
</feature>
<organism evidence="2 3">
    <name type="scientific">Pseudonocardia hispaniensis</name>
    <dbReference type="NCBI Taxonomy" id="904933"/>
    <lineage>
        <taxon>Bacteria</taxon>
        <taxon>Bacillati</taxon>
        <taxon>Actinomycetota</taxon>
        <taxon>Actinomycetes</taxon>
        <taxon>Pseudonocardiales</taxon>
        <taxon>Pseudonocardiaceae</taxon>
        <taxon>Pseudonocardia</taxon>
    </lineage>
</organism>
<dbReference type="RefSeq" id="WP_379581317.1">
    <property type="nucleotide sequence ID" value="NZ_JBHSQW010000001.1"/>
</dbReference>
<name>A0ABW1IVV9_9PSEU</name>
<proteinExistence type="predicted"/>
<protein>
    <submittedName>
        <fullName evidence="2">Uncharacterized protein</fullName>
    </submittedName>
</protein>
<evidence type="ECO:0000313" key="3">
    <source>
        <dbReference type="Proteomes" id="UP001596302"/>
    </source>
</evidence>
<reference evidence="3" key="1">
    <citation type="journal article" date="2019" name="Int. J. Syst. Evol. Microbiol.">
        <title>The Global Catalogue of Microorganisms (GCM) 10K type strain sequencing project: providing services to taxonomists for standard genome sequencing and annotation.</title>
        <authorList>
            <consortium name="The Broad Institute Genomics Platform"/>
            <consortium name="The Broad Institute Genome Sequencing Center for Infectious Disease"/>
            <person name="Wu L."/>
            <person name="Ma J."/>
        </authorList>
    </citation>
    <scope>NUCLEOTIDE SEQUENCE [LARGE SCALE GENOMIC DNA]</scope>
    <source>
        <strain evidence="3">CCM 8391</strain>
    </source>
</reference>
<feature type="transmembrane region" description="Helical" evidence="1">
    <location>
        <begin position="86"/>
        <end position="115"/>
    </location>
</feature>
<sequence>MGVPAGSTRVVLPFALIGTACVVAGGLLAAVTASAPSQQASWASAYLVLVGGVAQIGLGAGQAIFAPRTSARFLTAQVIGWNGGNAAVLLGTLLGVLPLVDVGGVLLVVALALFVHRVRADAVPRAAGLNRWLLRGYRLLVLIVLVSIPIGLVLARLRS</sequence>
<keyword evidence="1" id="KW-0812">Transmembrane</keyword>
<keyword evidence="1" id="KW-0472">Membrane</keyword>
<dbReference type="EMBL" id="JBHSQW010000001">
    <property type="protein sequence ID" value="MFC5992595.1"/>
    <property type="molecule type" value="Genomic_DNA"/>
</dbReference>
<feature type="transmembrane region" description="Helical" evidence="1">
    <location>
        <begin position="45"/>
        <end position="66"/>
    </location>
</feature>
<accession>A0ABW1IVV9</accession>
<evidence type="ECO:0000313" key="2">
    <source>
        <dbReference type="EMBL" id="MFC5992595.1"/>
    </source>
</evidence>
<keyword evidence="3" id="KW-1185">Reference proteome</keyword>
<keyword evidence="1" id="KW-1133">Transmembrane helix</keyword>